<dbReference type="InterPro" id="IPR027417">
    <property type="entry name" value="P-loop_NTPase"/>
</dbReference>
<dbReference type="PANTHER" id="PTHR10605:SF56">
    <property type="entry name" value="BIFUNCTIONAL HEPARAN SULFATE N-DEACETYLASE_N-SULFOTRANSFERASE"/>
    <property type="match status" value="1"/>
</dbReference>
<dbReference type="GO" id="GO:0008146">
    <property type="term" value="F:sulfotransferase activity"/>
    <property type="evidence" value="ECO:0007669"/>
    <property type="project" value="InterPro"/>
</dbReference>
<organism evidence="2 3">
    <name type="scientific">Marisediminitalea aggregata</name>
    <dbReference type="NCBI Taxonomy" id="634436"/>
    <lineage>
        <taxon>Bacteria</taxon>
        <taxon>Pseudomonadati</taxon>
        <taxon>Pseudomonadota</taxon>
        <taxon>Gammaproteobacteria</taxon>
        <taxon>Alteromonadales</taxon>
        <taxon>Alteromonadaceae</taxon>
        <taxon>Marisediminitalea</taxon>
    </lineage>
</organism>
<dbReference type="SUPFAM" id="SSF52540">
    <property type="entry name" value="P-loop containing nucleoside triphosphate hydrolases"/>
    <property type="match status" value="1"/>
</dbReference>
<name>A0A1M5K027_9ALTE</name>
<dbReference type="STRING" id="634436.SAMN05216361_2322"/>
<dbReference type="Pfam" id="PF13469">
    <property type="entry name" value="Sulfotransfer_3"/>
    <property type="match status" value="1"/>
</dbReference>
<gene>
    <name evidence="2" type="ORF">SAMN05216361_2322</name>
</gene>
<keyword evidence="1 2" id="KW-0808">Transferase</keyword>
<accession>A0A1M5K027</accession>
<dbReference type="EMBL" id="FQWD01000003">
    <property type="protein sequence ID" value="SHG46192.1"/>
    <property type="molecule type" value="Genomic_DNA"/>
</dbReference>
<evidence type="ECO:0000256" key="1">
    <source>
        <dbReference type="ARBA" id="ARBA00022679"/>
    </source>
</evidence>
<dbReference type="RefSeq" id="WP_073322490.1">
    <property type="nucleotide sequence ID" value="NZ_FQWD01000003.1"/>
</dbReference>
<sequence length="304" mass="35675">MQNVPNFFLIGAAKSGTTSIADYLNQHPEVYFSAYKEPNYFALVGENLYHPGPLSEKMNYHFQYSRSLVTQESYEQAFANAGNAKIRADASVRYLYYPKTAKRIAQHAPDAKLIAVLREPVARLYSHYCMNVQFQSEPLPLLKAIENEDSRVAEGWGWDWHYTRLGLYAEQIERYLQHFNNDQLLVILYDDFVKHPLETYQKICRHLNISDAFIPDMSQRGKVPTQPRNLMLDRWLNWPDSSRNKLEKWLPPWRAKKVIEKLKALNNKPVPKLSPHVHKAISVRFHEDVKKLETLLDRDIPWYK</sequence>
<reference evidence="3" key="1">
    <citation type="submission" date="2016-11" db="EMBL/GenBank/DDBJ databases">
        <authorList>
            <person name="Varghese N."/>
            <person name="Submissions S."/>
        </authorList>
    </citation>
    <scope>NUCLEOTIDE SEQUENCE [LARGE SCALE GENOMIC DNA]</scope>
    <source>
        <strain evidence="3">CGMCC 1.8995</strain>
    </source>
</reference>
<dbReference type="Proteomes" id="UP000184520">
    <property type="component" value="Unassembled WGS sequence"/>
</dbReference>
<evidence type="ECO:0000313" key="2">
    <source>
        <dbReference type="EMBL" id="SHG46192.1"/>
    </source>
</evidence>
<dbReference type="PANTHER" id="PTHR10605">
    <property type="entry name" value="HEPARAN SULFATE SULFOTRANSFERASE"/>
    <property type="match status" value="1"/>
</dbReference>
<dbReference type="AlphaFoldDB" id="A0A1M5K027"/>
<dbReference type="OrthoDB" id="9075305at2"/>
<evidence type="ECO:0000313" key="3">
    <source>
        <dbReference type="Proteomes" id="UP000184520"/>
    </source>
</evidence>
<proteinExistence type="predicted"/>
<keyword evidence="3" id="KW-1185">Reference proteome</keyword>
<protein>
    <submittedName>
        <fullName evidence="2">Sulfotransferase family protein</fullName>
    </submittedName>
</protein>
<dbReference type="InterPro" id="IPR037359">
    <property type="entry name" value="NST/OST"/>
</dbReference>
<dbReference type="Gene3D" id="3.40.50.300">
    <property type="entry name" value="P-loop containing nucleotide triphosphate hydrolases"/>
    <property type="match status" value="1"/>
</dbReference>